<dbReference type="Gene3D" id="3.30.70.270">
    <property type="match status" value="1"/>
</dbReference>
<comment type="catalytic activity">
    <reaction evidence="11 12">
        <text>DNA(n) + a 2'-deoxyribonucleoside 5'-triphosphate = DNA(n+1) + diphosphate</text>
        <dbReference type="Rhea" id="RHEA:22508"/>
        <dbReference type="Rhea" id="RHEA-COMP:17339"/>
        <dbReference type="Rhea" id="RHEA-COMP:17340"/>
        <dbReference type="ChEBI" id="CHEBI:33019"/>
        <dbReference type="ChEBI" id="CHEBI:61560"/>
        <dbReference type="ChEBI" id="CHEBI:173112"/>
        <dbReference type="EC" id="2.7.7.7"/>
    </reaction>
</comment>
<keyword evidence="2 12" id="KW-0515">Mutator protein</keyword>
<dbReference type="CDD" id="cd03586">
    <property type="entry name" value="PolY_Pol_IV_kappa"/>
    <property type="match status" value="1"/>
</dbReference>
<dbReference type="InterPro" id="IPR017961">
    <property type="entry name" value="DNA_pol_Y-fam_little_finger"/>
</dbReference>
<dbReference type="NCBIfam" id="NF002677">
    <property type="entry name" value="PRK02406.1"/>
    <property type="match status" value="1"/>
</dbReference>
<keyword evidence="15" id="KW-1185">Reference proteome</keyword>
<evidence type="ECO:0000256" key="8">
    <source>
        <dbReference type="ARBA" id="ARBA00022842"/>
    </source>
</evidence>
<dbReference type="OrthoDB" id="9808813at2"/>
<sequence>MNNILHIDCDAFYASCEEIRNPKLKSFPVAVGGLSNKSIITTANYKAREFGLHSAMPVFMAKELCPNLILIAVDHPYYREKSMEVFDIIKKYAKDFEQVSIDEAYLLIDSPDPKDLAIEIQKEVLLKTKINVSIGISYNKFLAKLASDWNKPHGIKEISRKDIPEILLDLKISKVHGLGSHGVDKLHNIGIYTIDDLMKLNEEFLIDLFGKHGSYIYNVIRGVDNREVNPTRERKSLGRERTFKENTNNINILNQYLKEISEKIENDLAKKDLQGKTVNIKLKNSNFKTITRAVTLQEPIYKKEDIYEISKDLLKDIYKKGEYIRLIGIFLSKLSSRNSNQLTFL</sequence>
<comment type="function">
    <text evidence="12">Poorly processive, error-prone DNA polymerase involved in untargeted mutagenesis. Copies undamaged DNA at stalled replication forks, which arise in vivo from mismatched or misaligned primer ends. These misaligned primers can be extended by PolIV. Exhibits no 3'-5' exonuclease (proofreading) activity. May be involved in translesional synthesis, in conjunction with the beta clamp from PolIII.</text>
</comment>
<dbReference type="FunFam" id="3.30.1490.100:FF:000004">
    <property type="entry name" value="DNA polymerase IV"/>
    <property type="match status" value="1"/>
</dbReference>
<evidence type="ECO:0000259" key="13">
    <source>
        <dbReference type="PROSITE" id="PS50173"/>
    </source>
</evidence>
<comment type="caution">
    <text evidence="14">The sequence shown here is derived from an EMBL/GenBank/DDBJ whole genome shotgun (WGS) entry which is preliminary data.</text>
</comment>
<dbReference type="EC" id="2.7.7.7" evidence="12"/>
<keyword evidence="12" id="KW-0238">DNA-binding</keyword>
<evidence type="ECO:0000256" key="2">
    <source>
        <dbReference type="ARBA" id="ARBA00022457"/>
    </source>
</evidence>
<evidence type="ECO:0000256" key="12">
    <source>
        <dbReference type="HAMAP-Rule" id="MF_01113"/>
    </source>
</evidence>
<dbReference type="PROSITE" id="PS50173">
    <property type="entry name" value="UMUC"/>
    <property type="match status" value="1"/>
</dbReference>
<evidence type="ECO:0000256" key="3">
    <source>
        <dbReference type="ARBA" id="ARBA00022679"/>
    </source>
</evidence>
<dbReference type="SUPFAM" id="SSF56672">
    <property type="entry name" value="DNA/RNA polymerases"/>
    <property type="match status" value="1"/>
</dbReference>
<keyword evidence="9 12" id="KW-0239">DNA-directed DNA polymerase</keyword>
<evidence type="ECO:0000256" key="11">
    <source>
        <dbReference type="ARBA" id="ARBA00049244"/>
    </source>
</evidence>
<protein>
    <recommendedName>
        <fullName evidence="12">DNA polymerase IV</fullName>
        <shortName evidence="12">Pol IV</shortName>
        <ecNumber evidence="12">2.7.7.7</ecNumber>
    </recommendedName>
</protein>
<evidence type="ECO:0000256" key="1">
    <source>
        <dbReference type="ARBA" id="ARBA00010945"/>
    </source>
</evidence>
<organism evidence="14 15">
    <name type="scientific">Anaerococcus nagyae</name>
    <dbReference type="NCBI Taxonomy" id="1755241"/>
    <lineage>
        <taxon>Bacteria</taxon>
        <taxon>Bacillati</taxon>
        <taxon>Bacillota</taxon>
        <taxon>Tissierellia</taxon>
        <taxon>Tissierellales</taxon>
        <taxon>Peptoniphilaceae</taxon>
        <taxon>Anaerococcus</taxon>
    </lineage>
</organism>
<dbReference type="GO" id="GO:0003684">
    <property type="term" value="F:damaged DNA binding"/>
    <property type="evidence" value="ECO:0007669"/>
    <property type="project" value="InterPro"/>
</dbReference>
<comment type="similarity">
    <text evidence="1 12">Belongs to the DNA polymerase type-Y family.</text>
</comment>
<dbReference type="InterPro" id="IPR022880">
    <property type="entry name" value="DNApol_IV"/>
</dbReference>
<accession>A0A3E2TJG3</accession>
<proteinExistence type="inferred from homology"/>
<dbReference type="Gene3D" id="3.30.1490.100">
    <property type="entry name" value="DNA polymerase, Y-family, little finger domain"/>
    <property type="match status" value="1"/>
</dbReference>
<reference evidence="14 15" key="1">
    <citation type="submission" date="2018-08" db="EMBL/GenBank/DDBJ databases">
        <title>A genome reference for cultivated species of the human gut microbiota.</title>
        <authorList>
            <person name="Zou Y."/>
            <person name="Xue W."/>
            <person name="Luo G."/>
        </authorList>
    </citation>
    <scope>NUCLEOTIDE SEQUENCE [LARGE SCALE GENOMIC DNA]</scope>
    <source>
        <strain evidence="14 15">OF01-3</strain>
    </source>
</reference>
<dbReference type="GO" id="GO:0000287">
    <property type="term" value="F:magnesium ion binding"/>
    <property type="evidence" value="ECO:0007669"/>
    <property type="project" value="UniProtKB-UniRule"/>
</dbReference>
<comment type="subunit">
    <text evidence="12">Monomer.</text>
</comment>
<keyword evidence="4 12" id="KW-0548">Nucleotidyltransferase</keyword>
<dbReference type="GO" id="GO:0042276">
    <property type="term" value="P:error-prone translesion synthesis"/>
    <property type="evidence" value="ECO:0007669"/>
    <property type="project" value="TreeGrafter"/>
</dbReference>
<dbReference type="InterPro" id="IPR050116">
    <property type="entry name" value="DNA_polymerase-Y"/>
</dbReference>
<keyword evidence="3 12" id="KW-0808">Transferase</keyword>
<evidence type="ECO:0000256" key="5">
    <source>
        <dbReference type="ARBA" id="ARBA00022705"/>
    </source>
</evidence>
<feature type="active site" evidence="12">
    <location>
        <position position="103"/>
    </location>
</feature>
<feature type="domain" description="UmuC" evidence="13">
    <location>
        <begin position="4"/>
        <end position="179"/>
    </location>
</feature>
<dbReference type="GO" id="GO:0009432">
    <property type="term" value="P:SOS response"/>
    <property type="evidence" value="ECO:0007669"/>
    <property type="project" value="TreeGrafter"/>
</dbReference>
<dbReference type="InterPro" id="IPR036775">
    <property type="entry name" value="DNA_pol_Y-fam_lit_finger_sf"/>
</dbReference>
<dbReference type="RefSeq" id="WP_117520705.1">
    <property type="nucleotide sequence ID" value="NZ_QVEU01000002.1"/>
</dbReference>
<feature type="binding site" evidence="12">
    <location>
        <position position="102"/>
    </location>
    <ligand>
        <name>Mg(2+)</name>
        <dbReference type="ChEBI" id="CHEBI:18420"/>
    </ligand>
</feature>
<keyword evidence="6 12" id="KW-0479">Metal-binding</keyword>
<keyword evidence="12" id="KW-0963">Cytoplasm</keyword>
<evidence type="ECO:0000256" key="9">
    <source>
        <dbReference type="ARBA" id="ARBA00022932"/>
    </source>
</evidence>
<keyword evidence="10 12" id="KW-0234">DNA repair</keyword>
<feature type="site" description="Substrate discrimination" evidence="12">
    <location>
        <position position="13"/>
    </location>
</feature>
<dbReference type="Pfam" id="PF00817">
    <property type="entry name" value="IMS"/>
    <property type="match status" value="1"/>
</dbReference>
<evidence type="ECO:0000256" key="7">
    <source>
        <dbReference type="ARBA" id="ARBA00022763"/>
    </source>
</evidence>
<comment type="cofactor">
    <cofactor evidence="12">
        <name>Mg(2+)</name>
        <dbReference type="ChEBI" id="CHEBI:18420"/>
    </cofactor>
    <text evidence="12">Binds 2 magnesium ions per subunit.</text>
</comment>
<dbReference type="Pfam" id="PF11799">
    <property type="entry name" value="IMS_C"/>
    <property type="match status" value="1"/>
</dbReference>
<evidence type="ECO:0000256" key="10">
    <source>
        <dbReference type="ARBA" id="ARBA00023204"/>
    </source>
</evidence>
<dbReference type="GO" id="GO:0003887">
    <property type="term" value="F:DNA-directed DNA polymerase activity"/>
    <property type="evidence" value="ECO:0007669"/>
    <property type="project" value="UniProtKB-UniRule"/>
</dbReference>
<dbReference type="GO" id="GO:0005829">
    <property type="term" value="C:cytosol"/>
    <property type="evidence" value="ECO:0007669"/>
    <property type="project" value="TreeGrafter"/>
</dbReference>
<dbReference type="Gene3D" id="1.10.150.20">
    <property type="entry name" value="5' to 3' exonuclease, C-terminal subdomain"/>
    <property type="match status" value="1"/>
</dbReference>
<dbReference type="HAMAP" id="MF_01113">
    <property type="entry name" value="DNApol_IV"/>
    <property type="match status" value="1"/>
</dbReference>
<dbReference type="PANTHER" id="PTHR11076">
    <property type="entry name" value="DNA REPAIR POLYMERASE UMUC / TRANSFERASE FAMILY MEMBER"/>
    <property type="match status" value="1"/>
</dbReference>
<dbReference type="InterPro" id="IPR043502">
    <property type="entry name" value="DNA/RNA_pol_sf"/>
</dbReference>
<dbReference type="GO" id="GO:0006261">
    <property type="term" value="P:DNA-templated DNA replication"/>
    <property type="evidence" value="ECO:0007669"/>
    <property type="project" value="UniProtKB-UniRule"/>
</dbReference>
<evidence type="ECO:0000256" key="6">
    <source>
        <dbReference type="ARBA" id="ARBA00022723"/>
    </source>
</evidence>
<evidence type="ECO:0000256" key="4">
    <source>
        <dbReference type="ARBA" id="ARBA00022695"/>
    </source>
</evidence>
<dbReference type="NCBIfam" id="NF010731">
    <property type="entry name" value="PRK14133.1"/>
    <property type="match status" value="1"/>
</dbReference>
<feature type="binding site" evidence="12">
    <location>
        <position position="8"/>
    </location>
    <ligand>
        <name>Mg(2+)</name>
        <dbReference type="ChEBI" id="CHEBI:18420"/>
    </ligand>
</feature>
<dbReference type="EMBL" id="QVEU01000002">
    <property type="protein sequence ID" value="RGB77079.1"/>
    <property type="molecule type" value="Genomic_DNA"/>
</dbReference>
<dbReference type="GO" id="GO:0006281">
    <property type="term" value="P:DNA repair"/>
    <property type="evidence" value="ECO:0007669"/>
    <property type="project" value="UniProtKB-UniRule"/>
</dbReference>
<dbReference type="Proteomes" id="UP000261011">
    <property type="component" value="Unassembled WGS sequence"/>
</dbReference>
<name>A0A3E2TJG3_9FIRM</name>
<dbReference type="InterPro" id="IPR043128">
    <property type="entry name" value="Rev_trsase/Diguanyl_cyclase"/>
</dbReference>
<dbReference type="PANTHER" id="PTHR11076:SF33">
    <property type="entry name" value="DNA POLYMERASE KAPPA"/>
    <property type="match status" value="1"/>
</dbReference>
<evidence type="ECO:0000313" key="15">
    <source>
        <dbReference type="Proteomes" id="UP000261011"/>
    </source>
</evidence>
<dbReference type="Gene3D" id="3.40.1170.60">
    <property type="match status" value="1"/>
</dbReference>
<keyword evidence="8 12" id="KW-0460">Magnesium</keyword>
<evidence type="ECO:0000313" key="14">
    <source>
        <dbReference type="EMBL" id="RGB77079.1"/>
    </source>
</evidence>
<dbReference type="SUPFAM" id="SSF100879">
    <property type="entry name" value="Lesion bypass DNA polymerase (Y-family), little finger domain"/>
    <property type="match status" value="1"/>
</dbReference>
<keyword evidence="7 12" id="KW-0227">DNA damage</keyword>
<dbReference type="InterPro" id="IPR001126">
    <property type="entry name" value="UmuC"/>
</dbReference>
<keyword evidence="5 12" id="KW-0235">DNA replication</keyword>
<comment type="subcellular location">
    <subcellularLocation>
        <location evidence="12">Cytoplasm</location>
    </subcellularLocation>
</comment>
<gene>
    <name evidence="12" type="primary">dinB</name>
    <name evidence="14" type="ORF">DXA39_02300</name>
</gene>
<dbReference type="AlphaFoldDB" id="A0A3E2TJG3"/>